<accession>A0ACC0C5Q4</accession>
<sequence length="300" mass="33129">MVSFRFPFSFSQPPKPKPINSTASNFSIRSFSAACSVAFVAGGAGIAAAGIALSQNSSTKPSLLDNALNYLISPRPWLNRNSFSPTFGSMSLSDSSAPVTEPTTGMSFPSVLNDTQRLLGVGLRKKSILGLKNIRVYAFGVYADDEDIKKYLSDNHEKLSGSELKEKELKEDIMESDIRMSIRIQIVYGKLKIKAVRSAFEQSIADRLKKFGGGDNKELLQRFASQFKDEYKLPRGSIIDLSKDRGYVLRTTIDGTEVGSIESKLLCRSILDLYIGEEPFDQKAKQDIEQSLVSLLQNQT</sequence>
<name>A0ACC0C5Q4_CATRO</name>
<protein>
    <submittedName>
        <fullName evidence="1">Uncharacterized protein</fullName>
    </submittedName>
</protein>
<evidence type="ECO:0000313" key="2">
    <source>
        <dbReference type="Proteomes" id="UP001060085"/>
    </source>
</evidence>
<keyword evidence="2" id="KW-1185">Reference proteome</keyword>
<dbReference type="EMBL" id="CM044701">
    <property type="protein sequence ID" value="KAI5680269.1"/>
    <property type="molecule type" value="Genomic_DNA"/>
</dbReference>
<evidence type="ECO:0000313" key="1">
    <source>
        <dbReference type="EMBL" id="KAI5680269.1"/>
    </source>
</evidence>
<proteinExistence type="predicted"/>
<reference evidence="2" key="1">
    <citation type="journal article" date="2023" name="Nat. Plants">
        <title>Single-cell RNA sequencing provides a high-resolution roadmap for understanding the multicellular compartmentation of specialized metabolism.</title>
        <authorList>
            <person name="Sun S."/>
            <person name="Shen X."/>
            <person name="Li Y."/>
            <person name="Li Y."/>
            <person name="Wang S."/>
            <person name="Li R."/>
            <person name="Zhang H."/>
            <person name="Shen G."/>
            <person name="Guo B."/>
            <person name="Wei J."/>
            <person name="Xu J."/>
            <person name="St-Pierre B."/>
            <person name="Chen S."/>
            <person name="Sun C."/>
        </authorList>
    </citation>
    <scope>NUCLEOTIDE SEQUENCE [LARGE SCALE GENOMIC DNA]</scope>
</reference>
<dbReference type="Proteomes" id="UP001060085">
    <property type="component" value="Linkage Group LG01"/>
</dbReference>
<comment type="caution">
    <text evidence="1">The sequence shown here is derived from an EMBL/GenBank/DDBJ whole genome shotgun (WGS) entry which is preliminary data.</text>
</comment>
<gene>
    <name evidence="1" type="ORF">M9H77_01496</name>
</gene>
<organism evidence="1 2">
    <name type="scientific">Catharanthus roseus</name>
    <name type="common">Madagascar periwinkle</name>
    <name type="synonym">Vinca rosea</name>
    <dbReference type="NCBI Taxonomy" id="4058"/>
    <lineage>
        <taxon>Eukaryota</taxon>
        <taxon>Viridiplantae</taxon>
        <taxon>Streptophyta</taxon>
        <taxon>Embryophyta</taxon>
        <taxon>Tracheophyta</taxon>
        <taxon>Spermatophyta</taxon>
        <taxon>Magnoliopsida</taxon>
        <taxon>eudicotyledons</taxon>
        <taxon>Gunneridae</taxon>
        <taxon>Pentapetalae</taxon>
        <taxon>asterids</taxon>
        <taxon>lamiids</taxon>
        <taxon>Gentianales</taxon>
        <taxon>Apocynaceae</taxon>
        <taxon>Rauvolfioideae</taxon>
        <taxon>Vinceae</taxon>
        <taxon>Catharanthinae</taxon>
        <taxon>Catharanthus</taxon>
    </lineage>
</organism>